<sequence length="70" mass="8020">MKKRLVSLIMIWVLLFPLAVPLTVYADGGREDVKIKPVKENGVWRQKLMFTIDYTVSSVPKVLDFSGFSF</sequence>
<organism evidence="1 2">
    <name type="scientific">Crassaminicella thermophila</name>
    <dbReference type="NCBI Taxonomy" id="2599308"/>
    <lineage>
        <taxon>Bacteria</taxon>
        <taxon>Bacillati</taxon>
        <taxon>Bacillota</taxon>
        <taxon>Clostridia</taxon>
        <taxon>Eubacteriales</taxon>
        <taxon>Clostridiaceae</taxon>
        <taxon>Crassaminicella</taxon>
    </lineage>
</organism>
<evidence type="ECO:0000313" key="2">
    <source>
        <dbReference type="Proteomes" id="UP000324646"/>
    </source>
</evidence>
<dbReference type="KEGG" id="crs:FQB35_12540"/>
<evidence type="ECO:0000313" key="1">
    <source>
        <dbReference type="EMBL" id="QEK13079.1"/>
    </source>
</evidence>
<reference evidence="1 2" key="1">
    <citation type="submission" date="2019-07" db="EMBL/GenBank/DDBJ databases">
        <title>Complete genome of Crassaminicella thermophila SY095.</title>
        <authorList>
            <person name="Li X."/>
        </authorList>
    </citation>
    <scope>NUCLEOTIDE SEQUENCE [LARGE SCALE GENOMIC DNA]</scope>
    <source>
        <strain evidence="1 2">SY095</strain>
    </source>
</reference>
<gene>
    <name evidence="1" type="ORF">FQB35_12540</name>
</gene>
<accession>A0A5C0SJF1</accession>
<proteinExistence type="predicted"/>
<keyword evidence="2" id="KW-1185">Reference proteome</keyword>
<dbReference type="RefSeq" id="WP_148810237.1">
    <property type="nucleotide sequence ID" value="NZ_CP042243.1"/>
</dbReference>
<name>A0A5C0SJF1_CRATE</name>
<dbReference type="AlphaFoldDB" id="A0A5C0SJF1"/>
<dbReference type="EMBL" id="CP042243">
    <property type="protein sequence ID" value="QEK13079.1"/>
    <property type="molecule type" value="Genomic_DNA"/>
</dbReference>
<dbReference type="Proteomes" id="UP000324646">
    <property type="component" value="Chromosome"/>
</dbReference>
<protein>
    <submittedName>
        <fullName evidence="1">Uncharacterized protein</fullName>
    </submittedName>
</protein>